<dbReference type="InterPro" id="IPR050654">
    <property type="entry name" value="AChE-related_enzymes"/>
</dbReference>
<protein>
    <recommendedName>
        <fullName evidence="5">Carboxylic ester hydrolase</fullName>
        <ecNumber evidence="5">3.1.1.-</ecNumber>
    </recommendedName>
</protein>
<dbReference type="InterPro" id="IPR019819">
    <property type="entry name" value="Carboxylesterase_B_CS"/>
</dbReference>
<feature type="domain" description="Carboxylesterase type B" evidence="6">
    <location>
        <begin position="9"/>
        <end position="481"/>
    </location>
</feature>
<dbReference type="InterPro" id="IPR019826">
    <property type="entry name" value="Carboxylesterase_B_AS"/>
</dbReference>
<keyword evidence="2 5" id="KW-0378">Hydrolase</keyword>
<comment type="caution">
    <text evidence="7">The sequence shown here is derived from an EMBL/GenBank/DDBJ whole genome shotgun (WGS) entry which is preliminary data.</text>
</comment>
<dbReference type="GO" id="GO:0004104">
    <property type="term" value="F:cholinesterase activity"/>
    <property type="evidence" value="ECO:0007669"/>
    <property type="project" value="InterPro"/>
</dbReference>
<feature type="active site" description="Charge relay system" evidence="4">
    <location>
        <position position="302"/>
    </location>
</feature>
<dbReference type="InterPro" id="IPR000997">
    <property type="entry name" value="Cholinesterase"/>
</dbReference>
<evidence type="ECO:0000256" key="3">
    <source>
        <dbReference type="ARBA" id="ARBA00023157"/>
    </source>
</evidence>
<accession>A0A150PA92</accession>
<proteinExistence type="inferred from homology"/>
<dbReference type="Pfam" id="PF00135">
    <property type="entry name" value="COesterase"/>
    <property type="match status" value="1"/>
</dbReference>
<comment type="similarity">
    <text evidence="1 5">Belongs to the type-B carboxylesterase/lipase family.</text>
</comment>
<evidence type="ECO:0000259" key="6">
    <source>
        <dbReference type="Pfam" id="PF00135"/>
    </source>
</evidence>
<keyword evidence="3" id="KW-1015">Disulfide bond</keyword>
<dbReference type="EC" id="3.1.1.-" evidence="5"/>
<sequence length="491" mass="51392">MEGALVGATRTFLGIPFAAPPVGELRWKAPAPHEAWTETLEATALGPACSQSMMLTPGFDPSSSEDCLTVNVWTPERPASASLPVLVWIYGGAFEIGSGGLPEYDGQRLSEATGAVVVTFNYRLGPLGFLALPELKSEDPDRPATGTYGLEDQRAALEWVKANAGAFGGDPGNVTIFGESAGGISVCAHLVSPRSEGLFQRAIIQSGPCDTVVGEAAAVAQGARLVEALGCADAPSVLECLRERSAEEVTTALPPGEDILLGDGPRWFPVVDGWNLPDMPGKLLEAGSFEKVPTLLGSNADEGTVFIASAGATIADDAAFLDFAERLAPGHGEEVVAAYPGDTYGSAQEAATAALGDHYFVCPTRRAARAIAAAGVDTYLYHFTYAPEGSLFGDLGAFHSAEIRYVFGAPGTLLPEPLTEEEIALWRTLAGYWSRHAASGDPNGGDAVAWPKYDAQTDEHLVLDQTVSKGSGLKEDICDMWDSFAAAQGAP</sequence>
<feature type="active site" description="Charge relay system" evidence="4">
    <location>
        <position position="399"/>
    </location>
</feature>
<name>A0A150PA92_SORCE</name>
<dbReference type="InterPro" id="IPR002018">
    <property type="entry name" value="CarbesteraseB"/>
</dbReference>
<dbReference type="PROSITE" id="PS00941">
    <property type="entry name" value="CARBOXYLESTERASE_B_2"/>
    <property type="match status" value="1"/>
</dbReference>
<dbReference type="ESTHER" id="sorce-a0a150pa92">
    <property type="family name" value="Carb_B_Bacteria"/>
</dbReference>
<dbReference type="InterPro" id="IPR029058">
    <property type="entry name" value="AB_hydrolase_fold"/>
</dbReference>
<evidence type="ECO:0000313" key="8">
    <source>
        <dbReference type="Proteomes" id="UP000075420"/>
    </source>
</evidence>
<dbReference type="SUPFAM" id="SSF53474">
    <property type="entry name" value="alpha/beta-Hydrolases"/>
    <property type="match status" value="1"/>
</dbReference>
<organism evidence="7 8">
    <name type="scientific">Sorangium cellulosum</name>
    <name type="common">Polyangium cellulosum</name>
    <dbReference type="NCBI Taxonomy" id="56"/>
    <lineage>
        <taxon>Bacteria</taxon>
        <taxon>Pseudomonadati</taxon>
        <taxon>Myxococcota</taxon>
        <taxon>Polyangia</taxon>
        <taxon>Polyangiales</taxon>
        <taxon>Polyangiaceae</taxon>
        <taxon>Sorangium</taxon>
    </lineage>
</organism>
<evidence type="ECO:0000256" key="2">
    <source>
        <dbReference type="ARBA" id="ARBA00022801"/>
    </source>
</evidence>
<evidence type="ECO:0000313" key="7">
    <source>
        <dbReference type="EMBL" id="KYF52609.1"/>
    </source>
</evidence>
<feature type="active site" description="Acyl-ester intermediate" evidence="4">
    <location>
        <position position="180"/>
    </location>
</feature>
<dbReference type="AlphaFoldDB" id="A0A150PA92"/>
<dbReference type="PRINTS" id="PR00878">
    <property type="entry name" value="CHOLNESTRASE"/>
</dbReference>
<reference evidence="7 8" key="1">
    <citation type="submission" date="2014-02" db="EMBL/GenBank/DDBJ databases">
        <title>The small core and large imbalanced accessory genome model reveals a collaborative survival strategy of Sorangium cellulosum strains in nature.</title>
        <authorList>
            <person name="Han K."/>
            <person name="Peng R."/>
            <person name="Blom J."/>
            <person name="Li Y.-Z."/>
        </authorList>
    </citation>
    <scope>NUCLEOTIDE SEQUENCE [LARGE SCALE GENOMIC DNA]</scope>
    <source>
        <strain evidence="7 8">So0157-25</strain>
    </source>
</reference>
<dbReference type="Proteomes" id="UP000075420">
    <property type="component" value="Unassembled WGS sequence"/>
</dbReference>
<evidence type="ECO:0000256" key="5">
    <source>
        <dbReference type="RuleBase" id="RU361235"/>
    </source>
</evidence>
<dbReference type="EMBL" id="JELY01002423">
    <property type="protein sequence ID" value="KYF52609.1"/>
    <property type="molecule type" value="Genomic_DNA"/>
</dbReference>
<dbReference type="Gene3D" id="3.40.50.1820">
    <property type="entry name" value="alpha/beta hydrolase"/>
    <property type="match status" value="1"/>
</dbReference>
<dbReference type="PANTHER" id="PTHR43918">
    <property type="entry name" value="ACETYLCHOLINESTERASE"/>
    <property type="match status" value="1"/>
</dbReference>
<dbReference type="PANTHER" id="PTHR43918:SF4">
    <property type="entry name" value="CARBOXYLIC ESTER HYDROLASE"/>
    <property type="match status" value="1"/>
</dbReference>
<evidence type="ECO:0000256" key="1">
    <source>
        <dbReference type="ARBA" id="ARBA00005964"/>
    </source>
</evidence>
<dbReference type="PROSITE" id="PS00122">
    <property type="entry name" value="CARBOXYLESTERASE_B_1"/>
    <property type="match status" value="1"/>
</dbReference>
<gene>
    <name evidence="7" type="ORF">BE08_00600</name>
</gene>
<evidence type="ECO:0000256" key="4">
    <source>
        <dbReference type="PIRSR" id="PIRSR600997-1"/>
    </source>
</evidence>